<feature type="non-terminal residue" evidence="8">
    <location>
        <position position="1"/>
    </location>
</feature>
<evidence type="ECO:0000256" key="6">
    <source>
        <dbReference type="SAM" id="Phobius"/>
    </source>
</evidence>
<dbReference type="AlphaFoldDB" id="A0A6A6D6W6"/>
<feature type="transmembrane region" description="Helical" evidence="6">
    <location>
        <begin position="231"/>
        <end position="253"/>
    </location>
</feature>
<keyword evidence="9" id="KW-1185">Reference proteome</keyword>
<feature type="transmembrane region" description="Helical" evidence="6">
    <location>
        <begin position="198"/>
        <end position="219"/>
    </location>
</feature>
<comment type="similarity">
    <text evidence="5">Belongs to the SAT4 family.</text>
</comment>
<comment type="subcellular location">
    <subcellularLocation>
        <location evidence="1">Membrane</location>
        <topology evidence="1">Multi-pass membrane protein</topology>
    </subcellularLocation>
</comment>
<reference evidence="8" key="1">
    <citation type="journal article" date="2020" name="Stud. Mycol.">
        <title>101 Dothideomycetes genomes: a test case for predicting lifestyles and emergence of pathogens.</title>
        <authorList>
            <person name="Haridas S."/>
            <person name="Albert R."/>
            <person name="Binder M."/>
            <person name="Bloem J."/>
            <person name="Labutti K."/>
            <person name="Salamov A."/>
            <person name="Andreopoulos B."/>
            <person name="Baker S."/>
            <person name="Barry K."/>
            <person name="Bills G."/>
            <person name="Bluhm B."/>
            <person name="Cannon C."/>
            <person name="Castanera R."/>
            <person name="Culley D."/>
            <person name="Daum C."/>
            <person name="Ezra D."/>
            <person name="Gonzalez J."/>
            <person name="Henrissat B."/>
            <person name="Kuo A."/>
            <person name="Liang C."/>
            <person name="Lipzen A."/>
            <person name="Lutzoni F."/>
            <person name="Magnuson J."/>
            <person name="Mondo S."/>
            <person name="Nolan M."/>
            <person name="Ohm R."/>
            <person name="Pangilinan J."/>
            <person name="Park H.-J."/>
            <person name="Ramirez L."/>
            <person name="Alfaro M."/>
            <person name="Sun H."/>
            <person name="Tritt A."/>
            <person name="Yoshinaga Y."/>
            <person name="Zwiers L.-H."/>
            <person name="Turgeon B."/>
            <person name="Goodwin S."/>
            <person name="Spatafora J."/>
            <person name="Crous P."/>
            <person name="Grigoriev I."/>
        </authorList>
    </citation>
    <scope>NUCLEOTIDE SEQUENCE</scope>
    <source>
        <strain evidence="8">CBS 207.26</strain>
    </source>
</reference>
<proteinExistence type="inferred from homology"/>
<evidence type="ECO:0000313" key="9">
    <source>
        <dbReference type="Proteomes" id="UP000800200"/>
    </source>
</evidence>
<feature type="domain" description="Rhodopsin" evidence="7">
    <location>
        <begin position="15"/>
        <end position="257"/>
    </location>
</feature>
<feature type="transmembrane region" description="Helical" evidence="6">
    <location>
        <begin position="35"/>
        <end position="57"/>
    </location>
</feature>
<dbReference type="Proteomes" id="UP000800200">
    <property type="component" value="Unassembled WGS sequence"/>
</dbReference>
<keyword evidence="4 6" id="KW-0472">Membrane</keyword>
<keyword evidence="2 6" id="KW-0812">Transmembrane</keyword>
<evidence type="ECO:0000259" key="7">
    <source>
        <dbReference type="Pfam" id="PF20684"/>
    </source>
</evidence>
<evidence type="ECO:0000256" key="2">
    <source>
        <dbReference type="ARBA" id="ARBA00022692"/>
    </source>
</evidence>
<feature type="transmembrane region" description="Helical" evidence="6">
    <location>
        <begin position="116"/>
        <end position="141"/>
    </location>
</feature>
<dbReference type="PANTHER" id="PTHR33048">
    <property type="entry name" value="PTH11-LIKE INTEGRAL MEMBRANE PROTEIN (AFU_ORTHOLOGUE AFUA_5G11245)"/>
    <property type="match status" value="1"/>
</dbReference>
<feature type="transmembrane region" description="Helical" evidence="6">
    <location>
        <begin position="162"/>
        <end position="186"/>
    </location>
</feature>
<dbReference type="GO" id="GO:0016020">
    <property type="term" value="C:membrane"/>
    <property type="evidence" value="ECO:0007669"/>
    <property type="project" value="UniProtKB-SubCell"/>
</dbReference>
<protein>
    <recommendedName>
        <fullName evidence="7">Rhodopsin domain-containing protein</fullName>
    </recommendedName>
</protein>
<name>A0A6A6D6W6_9PEZI</name>
<accession>A0A6A6D6W6</accession>
<evidence type="ECO:0000256" key="1">
    <source>
        <dbReference type="ARBA" id="ARBA00004141"/>
    </source>
</evidence>
<gene>
    <name evidence="8" type="ORF">K469DRAFT_613111</name>
</gene>
<dbReference type="EMBL" id="ML994768">
    <property type="protein sequence ID" value="KAF2174815.1"/>
    <property type="molecule type" value="Genomic_DNA"/>
</dbReference>
<dbReference type="InterPro" id="IPR049326">
    <property type="entry name" value="Rhodopsin_dom_fungi"/>
</dbReference>
<feature type="transmembrane region" description="Helical" evidence="6">
    <location>
        <begin position="78"/>
        <end position="104"/>
    </location>
</feature>
<dbReference type="PANTHER" id="PTHR33048:SF47">
    <property type="entry name" value="INTEGRAL MEMBRANE PROTEIN-RELATED"/>
    <property type="match status" value="1"/>
</dbReference>
<sequence>LCGASSLSTIFLFCRLSLRYRAARRFYSDDAFVFFAWVCGVASAIMVQVVMSDAYMFSDVKRRDQLAIPDFNAKSVRFLWIMSSAMLLFFIVLWSIKLSFLFFFRRLYGALHSWMRYWWVFLGVNVLCFCVCLGVFPWDCVSKSYREMGPKWSSSRCGRKENIAITVIGVCDVLTDVLITAIPFVMLWKVRISLRRKLGLGLVFSTTLLTITLTVMIRFERLQDSMLVDDIGCIFWGILLLSTAHIVSSLGSFRTLFVSQDDRQTPKLGDVPTIGSPQLARRGSFAHVAGMSALKSEADNEPLELESRRD</sequence>
<organism evidence="8 9">
    <name type="scientific">Zopfia rhizophila CBS 207.26</name>
    <dbReference type="NCBI Taxonomy" id="1314779"/>
    <lineage>
        <taxon>Eukaryota</taxon>
        <taxon>Fungi</taxon>
        <taxon>Dikarya</taxon>
        <taxon>Ascomycota</taxon>
        <taxon>Pezizomycotina</taxon>
        <taxon>Dothideomycetes</taxon>
        <taxon>Dothideomycetes incertae sedis</taxon>
        <taxon>Zopfiaceae</taxon>
        <taxon>Zopfia</taxon>
    </lineage>
</organism>
<evidence type="ECO:0000313" key="8">
    <source>
        <dbReference type="EMBL" id="KAF2174815.1"/>
    </source>
</evidence>
<dbReference type="InterPro" id="IPR052337">
    <property type="entry name" value="SAT4-like"/>
</dbReference>
<evidence type="ECO:0000256" key="3">
    <source>
        <dbReference type="ARBA" id="ARBA00022989"/>
    </source>
</evidence>
<dbReference type="Pfam" id="PF20684">
    <property type="entry name" value="Fung_rhodopsin"/>
    <property type="match status" value="1"/>
</dbReference>
<dbReference type="OrthoDB" id="444631at2759"/>
<keyword evidence="3 6" id="KW-1133">Transmembrane helix</keyword>
<evidence type="ECO:0000256" key="5">
    <source>
        <dbReference type="ARBA" id="ARBA00038359"/>
    </source>
</evidence>
<evidence type="ECO:0000256" key="4">
    <source>
        <dbReference type="ARBA" id="ARBA00023136"/>
    </source>
</evidence>